<name>X1EAK5_9ZZZZ</name>
<accession>X1EAK5</accession>
<protein>
    <submittedName>
        <fullName evidence="1">Uncharacterized protein</fullName>
    </submittedName>
</protein>
<feature type="non-terminal residue" evidence="1">
    <location>
        <position position="1"/>
    </location>
</feature>
<dbReference type="EMBL" id="BART01034070">
    <property type="protein sequence ID" value="GAH14174.1"/>
    <property type="molecule type" value="Genomic_DNA"/>
</dbReference>
<gene>
    <name evidence="1" type="ORF">S01H4_58348</name>
</gene>
<organism evidence="1">
    <name type="scientific">marine sediment metagenome</name>
    <dbReference type="NCBI Taxonomy" id="412755"/>
    <lineage>
        <taxon>unclassified sequences</taxon>
        <taxon>metagenomes</taxon>
        <taxon>ecological metagenomes</taxon>
    </lineage>
</organism>
<reference evidence="1" key="1">
    <citation type="journal article" date="2014" name="Front. Microbiol.">
        <title>High frequency of phylogenetically diverse reductive dehalogenase-homologous genes in deep subseafloor sedimentary metagenomes.</title>
        <authorList>
            <person name="Kawai M."/>
            <person name="Futagami T."/>
            <person name="Toyoda A."/>
            <person name="Takaki Y."/>
            <person name="Nishi S."/>
            <person name="Hori S."/>
            <person name="Arai W."/>
            <person name="Tsubouchi T."/>
            <person name="Morono Y."/>
            <person name="Uchiyama I."/>
            <person name="Ito T."/>
            <person name="Fujiyama A."/>
            <person name="Inagaki F."/>
            <person name="Takami H."/>
        </authorList>
    </citation>
    <scope>NUCLEOTIDE SEQUENCE</scope>
    <source>
        <strain evidence="1">Expedition CK06-06</strain>
    </source>
</reference>
<proteinExistence type="predicted"/>
<comment type="caution">
    <text evidence="1">The sequence shown here is derived from an EMBL/GenBank/DDBJ whole genome shotgun (WGS) entry which is preliminary data.</text>
</comment>
<evidence type="ECO:0000313" key="1">
    <source>
        <dbReference type="EMBL" id="GAH14174.1"/>
    </source>
</evidence>
<dbReference type="AlphaFoldDB" id="X1EAK5"/>
<sequence length="49" mass="5456">NLTTSLRGEQGEQIHVRKSCRPSADQQILLRALGLEWLPGKTEKTVVTP</sequence>